<accession>A0ACB1B5S2</accession>
<keyword evidence="2" id="KW-1185">Reference proteome</keyword>
<name>A0ACB1B5S2_MELEN</name>
<evidence type="ECO:0000313" key="2">
    <source>
        <dbReference type="Proteomes" id="UP001497535"/>
    </source>
</evidence>
<reference evidence="1" key="1">
    <citation type="submission" date="2023-11" db="EMBL/GenBank/DDBJ databases">
        <authorList>
            <person name="Poullet M."/>
        </authorList>
    </citation>
    <scope>NUCLEOTIDE SEQUENCE</scope>
    <source>
        <strain evidence="1">E1834</strain>
    </source>
</reference>
<evidence type="ECO:0000313" key="1">
    <source>
        <dbReference type="EMBL" id="CAK5124364.1"/>
    </source>
</evidence>
<organism evidence="1 2">
    <name type="scientific">Meloidogyne enterolobii</name>
    <name type="common">Root-knot nematode worm</name>
    <name type="synonym">Meloidogyne mayaguensis</name>
    <dbReference type="NCBI Taxonomy" id="390850"/>
    <lineage>
        <taxon>Eukaryota</taxon>
        <taxon>Metazoa</taxon>
        <taxon>Ecdysozoa</taxon>
        <taxon>Nematoda</taxon>
        <taxon>Chromadorea</taxon>
        <taxon>Rhabditida</taxon>
        <taxon>Tylenchina</taxon>
        <taxon>Tylenchomorpha</taxon>
        <taxon>Tylenchoidea</taxon>
        <taxon>Meloidogynidae</taxon>
        <taxon>Meloidogyninae</taxon>
        <taxon>Meloidogyne</taxon>
    </lineage>
</organism>
<dbReference type="Proteomes" id="UP001497535">
    <property type="component" value="Unassembled WGS sequence"/>
</dbReference>
<dbReference type="EMBL" id="CAVMJV010000200">
    <property type="protein sequence ID" value="CAK5124364.1"/>
    <property type="molecule type" value="Genomic_DNA"/>
</dbReference>
<sequence>MVVDKDGKVVGSGNCTYSVLKERELNEVEFVSRKGRANKNKNIMRFCKIKEVF</sequence>
<comment type="caution">
    <text evidence="1">The sequence shown here is derived from an EMBL/GenBank/DDBJ whole genome shotgun (WGS) entry which is preliminary data.</text>
</comment>
<gene>
    <name evidence="1" type="ORF">MENTE1834_LOCUS47756</name>
</gene>
<protein>
    <submittedName>
        <fullName evidence="1">Uncharacterized protein</fullName>
    </submittedName>
</protein>
<proteinExistence type="predicted"/>